<dbReference type="InterPro" id="IPR000829">
    <property type="entry name" value="DAGK"/>
</dbReference>
<evidence type="ECO:0000313" key="21">
    <source>
        <dbReference type="Proteomes" id="UP000178017"/>
    </source>
</evidence>
<keyword evidence="8" id="KW-0418">Kinase</keyword>
<evidence type="ECO:0000256" key="12">
    <source>
        <dbReference type="ARBA" id="ARBA00023136"/>
    </source>
</evidence>
<reference evidence="20 21" key="1">
    <citation type="journal article" date="2016" name="Nat. Commun.">
        <title>Thousands of microbial genomes shed light on interconnected biogeochemical processes in an aquifer system.</title>
        <authorList>
            <person name="Anantharaman K."/>
            <person name="Brown C.T."/>
            <person name="Hug L.A."/>
            <person name="Sharon I."/>
            <person name="Castelle C.J."/>
            <person name="Probst A.J."/>
            <person name="Thomas B.C."/>
            <person name="Singh A."/>
            <person name="Wilkins M.J."/>
            <person name="Karaoz U."/>
            <person name="Brodie E.L."/>
            <person name="Williams K.H."/>
            <person name="Hubbard S.S."/>
            <person name="Banfield J.F."/>
        </authorList>
    </citation>
    <scope>NUCLEOTIDE SEQUENCE [LARGE SCALE GENOMIC DNA]</scope>
</reference>
<keyword evidence="5" id="KW-0808">Transferase</keyword>
<dbReference type="GO" id="GO:0008654">
    <property type="term" value="P:phospholipid biosynthetic process"/>
    <property type="evidence" value="ECO:0007669"/>
    <property type="project" value="UniProtKB-KW"/>
</dbReference>
<evidence type="ECO:0000256" key="2">
    <source>
        <dbReference type="ARBA" id="ARBA00005967"/>
    </source>
</evidence>
<dbReference type="InterPro" id="IPR036945">
    <property type="entry name" value="DAGK_sf"/>
</dbReference>
<dbReference type="Gene3D" id="1.10.287.3610">
    <property type="match status" value="1"/>
</dbReference>
<evidence type="ECO:0000256" key="6">
    <source>
        <dbReference type="ARBA" id="ARBA00022692"/>
    </source>
</evidence>
<feature type="binding site" evidence="16">
    <location>
        <position position="68"/>
    </location>
    <ligand>
        <name>substrate</name>
    </ligand>
</feature>
<dbReference type="CDD" id="cd14265">
    <property type="entry name" value="UDPK_IM_like"/>
    <property type="match status" value="1"/>
</dbReference>
<dbReference type="InterPro" id="IPR033717">
    <property type="entry name" value="UDPK"/>
</dbReference>
<dbReference type="AlphaFoldDB" id="A0A1F5MJH4"/>
<accession>A0A1F5MJH4</accession>
<organism evidence="20 21">
    <name type="scientific">Candidatus Daviesbacteria bacterium RIFCSPLOWO2_01_FULL_40_24</name>
    <dbReference type="NCBI Taxonomy" id="1797787"/>
    <lineage>
        <taxon>Bacteria</taxon>
        <taxon>Candidatus Daviesiibacteriota</taxon>
    </lineage>
</organism>
<evidence type="ECO:0000313" key="20">
    <source>
        <dbReference type="EMBL" id="OGE65524.1"/>
    </source>
</evidence>
<evidence type="ECO:0000256" key="16">
    <source>
        <dbReference type="PIRSR" id="PIRSR600829-2"/>
    </source>
</evidence>
<evidence type="ECO:0008006" key="22">
    <source>
        <dbReference type="Google" id="ProtNLM"/>
    </source>
</evidence>
<feature type="binding site" evidence="17">
    <location>
        <position position="15"/>
    </location>
    <ligand>
        <name>ATP</name>
        <dbReference type="ChEBI" id="CHEBI:30616"/>
    </ligand>
</feature>
<dbReference type="PANTHER" id="PTHR34299:SF1">
    <property type="entry name" value="DIACYLGLYCEROL KINASE"/>
    <property type="match status" value="1"/>
</dbReference>
<feature type="transmembrane region" description="Helical" evidence="19">
    <location>
        <begin position="32"/>
        <end position="48"/>
    </location>
</feature>
<dbReference type="GO" id="GO:0005524">
    <property type="term" value="F:ATP binding"/>
    <property type="evidence" value="ECO:0007669"/>
    <property type="project" value="UniProtKB-KW"/>
</dbReference>
<evidence type="ECO:0000256" key="19">
    <source>
        <dbReference type="SAM" id="Phobius"/>
    </source>
</evidence>
<evidence type="ECO:0000256" key="14">
    <source>
        <dbReference type="ARBA" id="ARBA00023264"/>
    </source>
</evidence>
<evidence type="ECO:0000256" key="4">
    <source>
        <dbReference type="ARBA" id="ARBA00022516"/>
    </source>
</evidence>
<dbReference type="GO" id="GO:0016301">
    <property type="term" value="F:kinase activity"/>
    <property type="evidence" value="ECO:0007669"/>
    <property type="project" value="UniProtKB-KW"/>
</dbReference>
<feature type="binding site" evidence="17">
    <location>
        <position position="75"/>
    </location>
    <ligand>
        <name>ATP</name>
        <dbReference type="ChEBI" id="CHEBI:30616"/>
    </ligand>
</feature>
<feature type="transmembrane region" description="Helical" evidence="19">
    <location>
        <begin position="95"/>
        <end position="120"/>
    </location>
</feature>
<evidence type="ECO:0000256" key="8">
    <source>
        <dbReference type="ARBA" id="ARBA00022777"/>
    </source>
</evidence>
<evidence type="ECO:0000256" key="3">
    <source>
        <dbReference type="ARBA" id="ARBA00022475"/>
    </source>
</evidence>
<name>A0A1F5MJH4_9BACT</name>
<comment type="cofactor">
    <cofactor evidence="18">
        <name>Mg(2+)</name>
        <dbReference type="ChEBI" id="CHEBI:18420"/>
    </cofactor>
    <text evidence="18">Mn(2+), Zn(2+), Cd(2+) and Co(2+) support activity to lesser extents.</text>
</comment>
<feature type="binding site" evidence="18">
    <location>
        <position position="75"/>
    </location>
    <ligand>
        <name>a divalent metal cation</name>
        <dbReference type="ChEBI" id="CHEBI:60240"/>
    </ligand>
</feature>
<evidence type="ECO:0000256" key="18">
    <source>
        <dbReference type="PIRSR" id="PIRSR600829-4"/>
    </source>
</evidence>
<dbReference type="GO" id="GO:0046872">
    <property type="term" value="F:metal ion binding"/>
    <property type="evidence" value="ECO:0007669"/>
    <property type="project" value="UniProtKB-KW"/>
</dbReference>
<keyword evidence="3" id="KW-1003">Cell membrane</keyword>
<keyword evidence="6 19" id="KW-0812">Transmembrane</keyword>
<evidence type="ECO:0000256" key="1">
    <source>
        <dbReference type="ARBA" id="ARBA00004651"/>
    </source>
</evidence>
<feature type="active site" description="Proton acceptor" evidence="15">
    <location>
        <position position="68"/>
    </location>
</feature>
<feature type="binding site" evidence="17">
    <location>
        <begin position="93"/>
        <end position="94"/>
    </location>
    <ligand>
        <name>ATP</name>
        <dbReference type="ChEBI" id="CHEBI:30616"/>
    </ligand>
</feature>
<keyword evidence="18" id="KW-0460">Magnesium</keyword>
<dbReference type="Proteomes" id="UP000178017">
    <property type="component" value="Unassembled WGS sequence"/>
</dbReference>
<comment type="similarity">
    <text evidence="2">Belongs to the bacterial diacylglycerol kinase family.</text>
</comment>
<dbReference type="Pfam" id="PF01219">
    <property type="entry name" value="DAGK_prokar"/>
    <property type="match status" value="1"/>
</dbReference>
<gene>
    <name evidence="20" type="ORF">A3B49_01780</name>
</gene>
<keyword evidence="12 19" id="KW-0472">Membrane</keyword>
<feature type="binding site" evidence="17">
    <location>
        <position position="27"/>
    </location>
    <ligand>
        <name>ATP</name>
        <dbReference type="ChEBI" id="CHEBI:30616"/>
    </ligand>
</feature>
<keyword evidence="4" id="KW-0444">Lipid biosynthesis</keyword>
<protein>
    <recommendedName>
        <fullName evidence="22">Diacylglycerol kinase</fullName>
    </recommendedName>
</protein>
<keyword evidence="11" id="KW-0443">Lipid metabolism</keyword>
<evidence type="ECO:0000256" key="11">
    <source>
        <dbReference type="ARBA" id="ARBA00023098"/>
    </source>
</evidence>
<evidence type="ECO:0000256" key="7">
    <source>
        <dbReference type="ARBA" id="ARBA00022741"/>
    </source>
</evidence>
<proteinExistence type="inferred from homology"/>
<evidence type="ECO:0000256" key="5">
    <source>
        <dbReference type="ARBA" id="ARBA00022679"/>
    </source>
</evidence>
<evidence type="ECO:0000256" key="9">
    <source>
        <dbReference type="ARBA" id="ARBA00022840"/>
    </source>
</evidence>
<evidence type="ECO:0000256" key="10">
    <source>
        <dbReference type="ARBA" id="ARBA00022989"/>
    </source>
</evidence>
<keyword evidence="10 19" id="KW-1133">Transmembrane helix</keyword>
<dbReference type="GO" id="GO:0005886">
    <property type="term" value="C:plasma membrane"/>
    <property type="evidence" value="ECO:0007669"/>
    <property type="project" value="UniProtKB-SubCell"/>
</dbReference>
<sequence length="124" mass="13625">MEPSRKPGRILAFKYAFRGIVSAFIEEPNLKFHFFVAFVIILAGWFFQINKLEWTAIITIIGLVLTAELTNTSIEAVVDSFTNKEHPGAKLAKDISAGAVLIVSITATTVGIIIFLPYILGLLT</sequence>
<keyword evidence="13" id="KW-0594">Phospholipid biosynthesis</keyword>
<evidence type="ECO:0000256" key="15">
    <source>
        <dbReference type="PIRSR" id="PIRSR600829-1"/>
    </source>
</evidence>
<keyword evidence="14" id="KW-1208">Phospholipid metabolism</keyword>
<comment type="caution">
    <text evidence="20">The sequence shown here is derived from an EMBL/GenBank/DDBJ whole genome shotgun (WGS) entry which is preliminary data.</text>
</comment>
<feature type="transmembrane region" description="Helical" evidence="19">
    <location>
        <begin position="54"/>
        <end position="74"/>
    </location>
</feature>
<comment type="subcellular location">
    <subcellularLocation>
        <location evidence="1">Cell membrane</location>
        <topology evidence="1">Multi-pass membrane protein</topology>
    </subcellularLocation>
</comment>
<keyword evidence="7 17" id="KW-0547">Nucleotide-binding</keyword>
<dbReference type="EMBL" id="MFDO01000016">
    <property type="protein sequence ID" value="OGE65524.1"/>
    <property type="molecule type" value="Genomic_DNA"/>
</dbReference>
<keyword evidence="9 17" id="KW-0067">ATP-binding</keyword>
<dbReference type="PANTHER" id="PTHR34299">
    <property type="entry name" value="DIACYLGLYCEROL KINASE"/>
    <property type="match status" value="1"/>
</dbReference>
<evidence type="ECO:0000256" key="17">
    <source>
        <dbReference type="PIRSR" id="PIRSR600829-3"/>
    </source>
</evidence>
<feature type="binding site" evidence="18">
    <location>
        <position position="27"/>
    </location>
    <ligand>
        <name>a divalent metal cation</name>
        <dbReference type="ChEBI" id="CHEBI:60240"/>
    </ligand>
</feature>
<evidence type="ECO:0000256" key="13">
    <source>
        <dbReference type="ARBA" id="ARBA00023209"/>
    </source>
</evidence>
<keyword evidence="18" id="KW-0479">Metal-binding</keyword>